<comment type="similarity">
    <text evidence="1">Belongs to the FlgA family.</text>
</comment>
<keyword evidence="3" id="KW-0282">Flagellum</keyword>
<keyword evidence="3" id="KW-0969">Cilium</keyword>
<evidence type="ECO:0000313" key="4">
    <source>
        <dbReference type="Proteomes" id="UP000244792"/>
    </source>
</evidence>
<dbReference type="GO" id="GO:0042597">
    <property type="term" value="C:periplasmic space"/>
    <property type="evidence" value="ECO:0007669"/>
    <property type="project" value="UniProtKB-SubCell"/>
</dbReference>
<dbReference type="AlphaFoldDB" id="A0A2R4W2V6"/>
<reference evidence="3 4" key="1">
    <citation type="submission" date="2017-04" db="EMBL/GenBank/DDBJ databases">
        <title>Genomic insights into metabolism of Thermodesulfobium acidiphilum.</title>
        <authorList>
            <person name="Toshchakov S.V."/>
            <person name="Frolov E.N."/>
            <person name="Kublanov I.V."/>
            <person name="Samarov N.I."/>
            <person name="Novikov A."/>
            <person name="Lebedinsky A.V."/>
            <person name="Bonch-Osmolovskaya E.A."/>
            <person name="Chernyh N.A."/>
        </authorList>
    </citation>
    <scope>NUCLEOTIDE SEQUENCE [LARGE SCALE GENOMIC DNA]</scope>
    <source>
        <strain evidence="3 4">3127-1</strain>
    </source>
</reference>
<evidence type="ECO:0000256" key="1">
    <source>
        <dbReference type="RuleBase" id="RU362063"/>
    </source>
</evidence>
<evidence type="ECO:0000313" key="3">
    <source>
        <dbReference type="EMBL" id="AWB11002.1"/>
    </source>
</evidence>
<dbReference type="NCBIfam" id="TIGR03170">
    <property type="entry name" value="flgA_cterm"/>
    <property type="match status" value="1"/>
</dbReference>
<dbReference type="Gene3D" id="2.30.30.760">
    <property type="match status" value="1"/>
</dbReference>
<accession>A0A2R4W2V6</accession>
<organism evidence="3 4">
    <name type="scientific">Thermodesulfobium acidiphilum</name>
    <dbReference type="NCBI Taxonomy" id="1794699"/>
    <lineage>
        <taxon>Bacteria</taxon>
        <taxon>Pseudomonadati</taxon>
        <taxon>Thermodesulfobiota</taxon>
        <taxon>Thermodesulfobiia</taxon>
        <taxon>Thermodesulfobiales</taxon>
        <taxon>Thermodesulfobiaceae</taxon>
        <taxon>Thermodesulfobium</taxon>
    </lineage>
</organism>
<evidence type="ECO:0000259" key="2">
    <source>
        <dbReference type="Pfam" id="PF13144"/>
    </source>
</evidence>
<dbReference type="OrthoDB" id="5359371at2"/>
<dbReference type="Pfam" id="PF13144">
    <property type="entry name" value="ChapFlgA"/>
    <property type="match status" value="1"/>
</dbReference>
<dbReference type="InterPro" id="IPR017585">
    <property type="entry name" value="SAF_FlgA"/>
</dbReference>
<dbReference type="GO" id="GO:0044780">
    <property type="term" value="P:bacterial-type flagellum assembly"/>
    <property type="evidence" value="ECO:0007669"/>
    <property type="project" value="InterPro"/>
</dbReference>
<protein>
    <recommendedName>
        <fullName evidence="1">Flagella basal body P-ring formation protein FlgA</fullName>
    </recommendedName>
</protein>
<keyword evidence="1" id="KW-0574">Periplasm</keyword>
<dbReference type="KEGG" id="taci:TDSAC_1666"/>
<keyword evidence="4" id="KW-1185">Reference proteome</keyword>
<dbReference type="RefSeq" id="WP_108309969.1">
    <property type="nucleotide sequence ID" value="NZ_CP020921.1"/>
</dbReference>
<dbReference type="Proteomes" id="UP000244792">
    <property type="component" value="Chromosome"/>
</dbReference>
<name>A0A2R4W2V6_THEAF</name>
<proteinExistence type="inferred from homology"/>
<keyword evidence="3" id="KW-0966">Cell projection</keyword>
<dbReference type="PANTHER" id="PTHR36307">
    <property type="entry name" value="FLAGELLA BASAL BODY P-RING FORMATION PROTEIN FLGA"/>
    <property type="match status" value="1"/>
</dbReference>
<comment type="function">
    <text evidence="1">Involved in the assembly process of the P-ring formation. It may associate with FlgF on the rod constituting a structure essential for the P-ring assembly or may act as a modulator protein for the P-ring assembly.</text>
</comment>
<dbReference type="EMBL" id="CP020921">
    <property type="protein sequence ID" value="AWB11002.1"/>
    <property type="molecule type" value="Genomic_DNA"/>
</dbReference>
<gene>
    <name evidence="3" type="ORF">TDSAC_1666</name>
</gene>
<sequence length="225" mass="24713">MLKFLIRYLIVSLIFLSLNIDYTALANNPDSLVLSAIKDSLTFQPSKIAIEPIYALPDLDYTKAMNMGAIRSGVNRFVIFYNQDGVQRFIEADYLVRIWLNVYVAKVPLKAGSVINVNDNVVMDERELSTLPKDFAIENNINGSIINANLTAGQVIRLSLISKRIDVRLGQRVMVIGKVGNATFSLPAVALNSGSIGDDIKVRCITNNKVFTGKIISSSEVQTGG</sequence>
<feature type="domain" description="Flagella basal body P-ring formation protein FlgA SAF" evidence="2">
    <location>
        <begin position="101"/>
        <end position="222"/>
    </location>
</feature>
<dbReference type="PANTHER" id="PTHR36307:SF1">
    <property type="entry name" value="FLAGELLA BASAL BODY P-RING FORMATION PROTEIN FLGA"/>
    <property type="match status" value="1"/>
</dbReference>
<keyword evidence="1" id="KW-1005">Bacterial flagellum biogenesis</keyword>
<comment type="subcellular location">
    <subcellularLocation>
        <location evidence="1">Periplasm</location>
    </subcellularLocation>
</comment>
<dbReference type="CDD" id="cd11614">
    <property type="entry name" value="SAF_CpaB_FlgA_like"/>
    <property type="match status" value="1"/>
</dbReference>
<dbReference type="InterPro" id="IPR039246">
    <property type="entry name" value="Flagellar_FlgA"/>
</dbReference>